<name>A0ABW4W8J2_9BACI</name>
<sequence>MVKKQKGWIYFPVEVKVREMEAKLLLAYYAVKEGYDVVIGDHIMVELASEKYPKGIFFSKGYPHGFRRRVITNAKDNGHIIVELDEEGLLVKDKKYLRDRMRRDMLTFVRQEYCWGQFQREVITKAYPEYKEKCHTTGNPRFDLLKPKFRSIYQEEAEQLKTRFGEFILINTRFSLYNTVKGMKDNVHFKHIKSLYYHFLEMIKATCEQFPYTNIVIRPHPGENFESYRKTFAKYSNVHVIHEGNIIKWLLAAKAIIHNGCTSGIEGYLLGKPVISYVPYHVPDSADVLPNQLGEKATNIEQLHKVLTVELNRKCIDTNSNDNVKCIDNLFNYCEWSQDTFAYDAILRLCNTIVLAPSKPIKYPKTIHSSQIKSKKKRKRRFSLTELEIEEFFEKLHHIEDDDSIVKIKEIGKNVFHIQTE</sequence>
<proteinExistence type="predicted"/>
<dbReference type="InterPro" id="IPR030906">
    <property type="entry name" value="Surf_polysacc"/>
</dbReference>
<dbReference type="SUPFAM" id="SSF53756">
    <property type="entry name" value="UDP-Glycosyltransferase/glycogen phosphorylase"/>
    <property type="match status" value="1"/>
</dbReference>
<keyword evidence="2" id="KW-1185">Reference proteome</keyword>
<protein>
    <submittedName>
        <fullName evidence="1">Surface carbohydrate biosynthesis protein</fullName>
    </submittedName>
</protein>
<comment type="caution">
    <text evidence="1">The sequence shown here is derived from an EMBL/GenBank/DDBJ whole genome shotgun (WGS) entry which is preliminary data.</text>
</comment>
<dbReference type="Proteomes" id="UP001597383">
    <property type="component" value="Unassembled WGS sequence"/>
</dbReference>
<dbReference type="NCBIfam" id="TIGR04396">
    <property type="entry name" value="surf_polysacc"/>
    <property type="match status" value="1"/>
</dbReference>
<dbReference type="EMBL" id="JBHUHQ010000041">
    <property type="protein sequence ID" value="MFD2046665.1"/>
    <property type="molecule type" value="Genomic_DNA"/>
</dbReference>
<evidence type="ECO:0000313" key="1">
    <source>
        <dbReference type="EMBL" id="MFD2046665.1"/>
    </source>
</evidence>
<accession>A0ABW4W8J2</accession>
<reference evidence="2" key="1">
    <citation type="journal article" date="2019" name="Int. J. Syst. Evol. Microbiol.">
        <title>The Global Catalogue of Microorganisms (GCM) 10K type strain sequencing project: providing services to taxonomists for standard genome sequencing and annotation.</title>
        <authorList>
            <consortium name="The Broad Institute Genomics Platform"/>
            <consortium name="The Broad Institute Genome Sequencing Center for Infectious Disease"/>
            <person name="Wu L."/>
            <person name="Ma J."/>
        </authorList>
    </citation>
    <scope>NUCLEOTIDE SEQUENCE [LARGE SCALE GENOMIC DNA]</scope>
    <source>
        <strain evidence="2">R28</strain>
    </source>
</reference>
<organism evidence="1 2">
    <name type="scientific">Ornithinibacillus salinisoli</name>
    <dbReference type="NCBI Taxonomy" id="1848459"/>
    <lineage>
        <taxon>Bacteria</taxon>
        <taxon>Bacillati</taxon>
        <taxon>Bacillota</taxon>
        <taxon>Bacilli</taxon>
        <taxon>Bacillales</taxon>
        <taxon>Bacillaceae</taxon>
        <taxon>Ornithinibacillus</taxon>
    </lineage>
</organism>
<evidence type="ECO:0000313" key="2">
    <source>
        <dbReference type="Proteomes" id="UP001597383"/>
    </source>
</evidence>
<dbReference type="RefSeq" id="WP_377558718.1">
    <property type="nucleotide sequence ID" value="NZ_JBHUHQ010000041.1"/>
</dbReference>
<gene>
    <name evidence="1" type="ORF">ACFSJF_20575</name>
</gene>